<comment type="caution">
    <text evidence="1">The sequence shown here is derived from an EMBL/GenBank/DDBJ whole genome shotgun (WGS) entry which is preliminary data.</text>
</comment>
<accession>A0A7H4P946</accession>
<evidence type="ECO:0000313" key="1">
    <source>
        <dbReference type="EMBL" id="STW08961.1"/>
    </source>
</evidence>
<protein>
    <submittedName>
        <fullName evidence="1">Uncharacterized protein</fullName>
    </submittedName>
</protein>
<evidence type="ECO:0000313" key="2">
    <source>
        <dbReference type="Proteomes" id="UP000254571"/>
    </source>
</evidence>
<dbReference type="Proteomes" id="UP000254571">
    <property type="component" value="Unassembled WGS sequence"/>
</dbReference>
<dbReference type="EMBL" id="UGMX01000002">
    <property type="protein sequence ID" value="STW08961.1"/>
    <property type="molecule type" value="Genomic_DNA"/>
</dbReference>
<dbReference type="AlphaFoldDB" id="A0A7H4P946"/>
<name>A0A7H4P946_9ENTR</name>
<proteinExistence type="predicted"/>
<sequence>MIAATGDRFANAGLYPGDKVIQRGDKFSLTTSFKGGLSSRAAYVVADERELAPEVADYLEVVAKPYLRRWLTGWKICASACAVAICMR</sequence>
<organism evidence="1 2">
    <name type="scientific">Klebsiella grimontii</name>
    <dbReference type="NCBI Taxonomy" id="2058152"/>
    <lineage>
        <taxon>Bacteria</taxon>
        <taxon>Pseudomonadati</taxon>
        <taxon>Pseudomonadota</taxon>
        <taxon>Gammaproteobacteria</taxon>
        <taxon>Enterobacterales</taxon>
        <taxon>Enterobacteriaceae</taxon>
        <taxon>Klebsiella/Raoultella group</taxon>
        <taxon>Klebsiella</taxon>
    </lineage>
</organism>
<reference evidence="1 2" key="1">
    <citation type="submission" date="2018-06" db="EMBL/GenBank/DDBJ databases">
        <authorList>
            <consortium name="Pathogen Informatics"/>
            <person name="Doyle S."/>
        </authorList>
    </citation>
    <scope>NUCLEOTIDE SEQUENCE [LARGE SCALE GENOMIC DNA]</scope>
    <source>
        <strain evidence="1 2">NCTC9149</strain>
    </source>
</reference>
<gene>
    <name evidence="1" type="ORF">NCTC9149_05434</name>
</gene>